<proteinExistence type="predicted"/>
<dbReference type="PANTHER" id="PTHR10380:SF234">
    <property type="entry name" value="CUTICULAR PROTEIN 97EA, ISOFORM A"/>
    <property type="match status" value="1"/>
</dbReference>
<dbReference type="GO" id="GO:0062129">
    <property type="term" value="C:chitin-based extracellular matrix"/>
    <property type="evidence" value="ECO:0000318"/>
    <property type="project" value="GO_Central"/>
</dbReference>
<dbReference type="InParanoid" id="E9FU33"/>
<dbReference type="Proteomes" id="UP000000305">
    <property type="component" value="Unassembled WGS sequence"/>
</dbReference>
<dbReference type="KEGG" id="dpx:DAPPUDRAFT_310585"/>
<organism evidence="3 4">
    <name type="scientific">Daphnia pulex</name>
    <name type="common">Water flea</name>
    <dbReference type="NCBI Taxonomy" id="6669"/>
    <lineage>
        <taxon>Eukaryota</taxon>
        <taxon>Metazoa</taxon>
        <taxon>Ecdysozoa</taxon>
        <taxon>Arthropoda</taxon>
        <taxon>Crustacea</taxon>
        <taxon>Branchiopoda</taxon>
        <taxon>Diplostraca</taxon>
        <taxon>Cladocera</taxon>
        <taxon>Anomopoda</taxon>
        <taxon>Daphniidae</taxon>
        <taxon>Daphnia</taxon>
    </lineage>
</organism>
<dbReference type="HOGENOM" id="CLU_048491_0_0_1"/>
<dbReference type="PhylomeDB" id="E9FU33"/>
<feature type="signal peptide" evidence="2">
    <location>
        <begin position="1"/>
        <end position="17"/>
    </location>
</feature>
<dbReference type="OrthoDB" id="6436213at2759"/>
<evidence type="ECO:0000313" key="4">
    <source>
        <dbReference type="Proteomes" id="UP000000305"/>
    </source>
</evidence>
<feature type="chain" id="PRO_5003240564" evidence="2">
    <location>
        <begin position="18"/>
        <end position="353"/>
    </location>
</feature>
<evidence type="ECO:0000256" key="2">
    <source>
        <dbReference type="SAM" id="SignalP"/>
    </source>
</evidence>
<dbReference type="AlphaFoldDB" id="E9FU33"/>
<keyword evidence="2" id="KW-0732">Signal</keyword>
<evidence type="ECO:0000313" key="3">
    <source>
        <dbReference type="EMBL" id="EFX89474.1"/>
    </source>
</evidence>
<dbReference type="PANTHER" id="PTHR10380">
    <property type="entry name" value="CUTICLE PROTEIN"/>
    <property type="match status" value="1"/>
</dbReference>
<dbReference type="EMBL" id="GL732524">
    <property type="protein sequence ID" value="EFX89474.1"/>
    <property type="molecule type" value="Genomic_DNA"/>
</dbReference>
<keyword evidence="4" id="KW-1185">Reference proteome</keyword>
<dbReference type="GO" id="GO:0008010">
    <property type="term" value="F:structural constituent of chitin-based larval cuticle"/>
    <property type="evidence" value="ECO:0000318"/>
    <property type="project" value="GO_Central"/>
</dbReference>
<dbReference type="STRING" id="6669.E9FU33"/>
<dbReference type="InterPro" id="IPR050468">
    <property type="entry name" value="Cuticle_Struct_Prot"/>
</dbReference>
<protein>
    <submittedName>
        <fullName evidence="3">Uncharacterized protein</fullName>
    </submittedName>
</protein>
<evidence type="ECO:0000256" key="1">
    <source>
        <dbReference type="PROSITE-ProRule" id="PRU00497"/>
    </source>
</evidence>
<keyword evidence="1" id="KW-0193">Cuticle</keyword>
<dbReference type="PROSITE" id="PS51155">
    <property type="entry name" value="CHIT_BIND_RR_2"/>
    <property type="match status" value="1"/>
</dbReference>
<accession>E9FU33</accession>
<dbReference type="InterPro" id="IPR000618">
    <property type="entry name" value="Insect_cuticle"/>
</dbReference>
<reference evidence="3 4" key="1">
    <citation type="journal article" date="2011" name="Science">
        <title>The ecoresponsive genome of Daphnia pulex.</title>
        <authorList>
            <person name="Colbourne J.K."/>
            <person name="Pfrender M.E."/>
            <person name="Gilbert D."/>
            <person name="Thomas W.K."/>
            <person name="Tucker A."/>
            <person name="Oakley T.H."/>
            <person name="Tokishita S."/>
            <person name="Aerts A."/>
            <person name="Arnold G.J."/>
            <person name="Basu M.K."/>
            <person name="Bauer D.J."/>
            <person name="Caceres C.E."/>
            <person name="Carmel L."/>
            <person name="Casola C."/>
            <person name="Choi J.H."/>
            <person name="Detter J.C."/>
            <person name="Dong Q."/>
            <person name="Dusheyko S."/>
            <person name="Eads B.D."/>
            <person name="Frohlich T."/>
            <person name="Geiler-Samerotte K.A."/>
            <person name="Gerlach D."/>
            <person name="Hatcher P."/>
            <person name="Jogdeo S."/>
            <person name="Krijgsveld J."/>
            <person name="Kriventseva E.V."/>
            <person name="Kultz D."/>
            <person name="Laforsch C."/>
            <person name="Lindquist E."/>
            <person name="Lopez J."/>
            <person name="Manak J.R."/>
            <person name="Muller J."/>
            <person name="Pangilinan J."/>
            <person name="Patwardhan R.P."/>
            <person name="Pitluck S."/>
            <person name="Pritham E.J."/>
            <person name="Rechtsteiner A."/>
            <person name="Rho M."/>
            <person name="Rogozin I.B."/>
            <person name="Sakarya O."/>
            <person name="Salamov A."/>
            <person name="Schaack S."/>
            <person name="Shapiro H."/>
            <person name="Shiga Y."/>
            <person name="Skalitzky C."/>
            <person name="Smith Z."/>
            <person name="Souvorov A."/>
            <person name="Sung W."/>
            <person name="Tang Z."/>
            <person name="Tsuchiya D."/>
            <person name="Tu H."/>
            <person name="Vos H."/>
            <person name="Wang M."/>
            <person name="Wolf Y.I."/>
            <person name="Yamagata H."/>
            <person name="Yamada T."/>
            <person name="Ye Y."/>
            <person name="Shaw J.R."/>
            <person name="Andrews J."/>
            <person name="Crease T.J."/>
            <person name="Tang H."/>
            <person name="Lucas S.M."/>
            <person name="Robertson H.M."/>
            <person name="Bork P."/>
            <person name="Koonin E.V."/>
            <person name="Zdobnov E.M."/>
            <person name="Grigoriev I.V."/>
            <person name="Lynch M."/>
            <person name="Boore J.L."/>
        </authorList>
    </citation>
    <scope>NUCLEOTIDE SEQUENCE [LARGE SCALE GENOMIC DNA]</scope>
</reference>
<dbReference type="Pfam" id="PF00379">
    <property type="entry name" value="Chitin_bind_4"/>
    <property type="match status" value="1"/>
</dbReference>
<name>E9FU33_DAPPU</name>
<gene>
    <name evidence="3" type="ORF">DAPPUDRAFT_310585</name>
</gene>
<sequence>MNSIILLLTFTVACSLAMPTNYGSISKSSTTSYAVPAVTILKQINELNDDGSYTFGYEASDGSFRLENMDANGYLTGRFGYVDSFGEMQEMEYVAGKLSGQSLGFQTRGSLIPIGRKFLPFPFIRTSPTKSVEQKALDYHNTIVNDVNRNTGGVQVVSPAKDSYNSGTTVVLVAADEQNSAAAVSDVRVSTPTKTTDGTTKSTDGLTDLVVHVVEKNQKTEDTYGKIADTQISHVLPVVVRVTNVAEADTPTIIQQKAEPTITNIQQLSEQVSIVRSPTTSYGKSPVKSTGKVDEFLKSLDTNTKNVGNYNTNEASGAMTQNQFQQDIQIQDAPQPIQSDSINVDSIGISSIA</sequence>